<dbReference type="EMBL" id="JAAAHW010002414">
    <property type="protein sequence ID" value="KAF9991993.1"/>
    <property type="molecule type" value="Genomic_DNA"/>
</dbReference>
<evidence type="ECO:0000313" key="1">
    <source>
        <dbReference type="EMBL" id="KAF9991993.1"/>
    </source>
</evidence>
<dbReference type="InterPro" id="IPR032675">
    <property type="entry name" value="LRR_dom_sf"/>
</dbReference>
<dbReference type="AlphaFoldDB" id="A0A9P6MCP5"/>
<sequence length="250" mass="28812">MQVALPEQGPLLKTLHMTINNNPAFLLRHLTNLKELRINSLNEKAFEVLATNCKDLEVLEWIQNPPFIEESFGRPPHDALHQFLVSCSSLKVFNGIERFVKADDIIREPWACQGIEKLRCRIVGIERLTQAEQVIHDRVVAANPRYLHSDVSLVMSELTDKERAVVQKLQRSREQQRQVYERLTSLKHLKHLDLGYENRHRSLATYISEIGGEEYLRYRGPTPDTLELSLESGLGLLDTLEDLEMFGFEA</sequence>
<feature type="non-terminal residue" evidence="1">
    <location>
        <position position="250"/>
    </location>
</feature>
<dbReference type="Gene3D" id="3.80.10.10">
    <property type="entry name" value="Ribonuclease Inhibitor"/>
    <property type="match status" value="1"/>
</dbReference>
<dbReference type="OrthoDB" id="2430393at2759"/>
<proteinExistence type="predicted"/>
<name>A0A9P6MCP5_9FUNG</name>
<comment type="caution">
    <text evidence="1">The sequence shown here is derived from an EMBL/GenBank/DDBJ whole genome shotgun (WGS) entry which is preliminary data.</text>
</comment>
<reference evidence="1" key="1">
    <citation type="journal article" date="2020" name="Fungal Divers.">
        <title>Resolving the Mortierellaceae phylogeny through synthesis of multi-gene phylogenetics and phylogenomics.</title>
        <authorList>
            <person name="Vandepol N."/>
            <person name="Liber J."/>
            <person name="Desiro A."/>
            <person name="Na H."/>
            <person name="Kennedy M."/>
            <person name="Barry K."/>
            <person name="Grigoriev I.V."/>
            <person name="Miller A.N."/>
            <person name="O'Donnell K."/>
            <person name="Stajich J.E."/>
            <person name="Bonito G."/>
        </authorList>
    </citation>
    <scope>NUCLEOTIDE SEQUENCE</scope>
    <source>
        <strain evidence="1">MES-2147</strain>
    </source>
</reference>
<accession>A0A9P6MCP5</accession>
<evidence type="ECO:0000313" key="2">
    <source>
        <dbReference type="Proteomes" id="UP000749646"/>
    </source>
</evidence>
<gene>
    <name evidence="1" type="ORF">BGZ65_012840</name>
</gene>
<organism evidence="1 2">
    <name type="scientific">Modicella reniformis</name>
    <dbReference type="NCBI Taxonomy" id="1440133"/>
    <lineage>
        <taxon>Eukaryota</taxon>
        <taxon>Fungi</taxon>
        <taxon>Fungi incertae sedis</taxon>
        <taxon>Mucoromycota</taxon>
        <taxon>Mortierellomycotina</taxon>
        <taxon>Mortierellomycetes</taxon>
        <taxon>Mortierellales</taxon>
        <taxon>Mortierellaceae</taxon>
        <taxon>Modicella</taxon>
    </lineage>
</organism>
<dbReference type="Proteomes" id="UP000749646">
    <property type="component" value="Unassembled WGS sequence"/>
</dbReference>
<keyword evidence="2" id="KW-1185">Reference proteome</keyword>
<protein>
    <submittedName>
        <fullName evidence="1">Uncharacterized protein</fullName>
    </submittedName>
</protein>